<evidence type="ECO:0000256" key="1">
    <source>
        <dbReference type="SAM" id="Phobius"/>
    </source>
</evidence>
<keyword evidence="1" id="KW-0812">Transmembrane</keyword>
<keyword evidence="1" id="KW-0472">Membrane</keyword>
<reference evidence="3 4" key="1">
    <citation type="journal article" date="2016" name="Nat. Commun.">
        <title>Thousands of microbial genomes shed light on interconnected biogeochemical processes in an aquifer system.</title>
        <authorList>
            <person name="Anantharaman K."/>
            <person name="Brown C.T."/>
            <person name="Hug L.A."/>
            <person name="Sharon I."/>
            <person name="Castelle C.J."/>
            <person name="Probst A.J."/>
            <person name="Thomas B.C."/>
            <person name="Singh A."/>
            <person name="Wilkins M.J."/>
            <person name="Karaoz U."/>
            <person name="Brodie E.L."/>
            <person name="Williams K.H."/>
            <person name="Hubbard S.S."/>
            <person name="Banfield J.F."/>
        </authorList>
    </citation>
    <scope>NUCLEOTIDE SEQUENCE [LARGE SCALE GENOMIC DNA]</scope>
</reference>
<comment type="caution">
    <text evidence="3">The sequence shown here is derived from an EMBL/GenBank/DDBJ whole genome shotgun (WGS) entry which is preliminary data.</text>
</comment>
<feature type="transmembrane region" description="Helical" evidence="1">
    <location>
        <begin position="12"/>
        <end position="32"/>
    </location>
</feature>
<name>A0A1G1Y4S3_9BACT</name>
<accession>A0A1G1Y4S3</accession>
<gene>
    <name evidence="3" type="ORF">A2840_01675</name>
</gene>
<dbReference type="InterPro" id="IPR056087">
    <property type="entry name" value="DUF7670"/>
</dbReference>
<feature type="transmembrane region" description="Helical" evidence="1">
    <location>
        <begin position="65"/>
        <end position="81"/>
    </location>
</feature>
<feature type="domain" description="DUF7670" evidence="2">
    <location>
        <begin position="2"/>
        <end position="110"/>
    </location>
</feature>
<dbReference type="Proteomes" id="UP000178385">
    <property type="component" value="Unassembled WGS sequence"/>
</dbReference>
<sequence length="115" mass="13045">MVDRLLTWTPRVLTMVFIGFISLFALDVFGEFNSWQKTALALFMHLIPSIALVGLLIVAWYKKRIGGVIFVIIGICFGFAFDAFQYLTGFLLLVLPLWIVGILFFISDKKTPPLK</sequence>
<proteinExistence type="predicted"/>
<feature type="transmembrane region" description="Helical" evidence="1">
    <location>
        <begin position="87"/>
        <end position="106"/>
    </location>
</feature>
<feature type="transmembrane region" description="Helical" evidence="1">
    <location>
        <begin position="38"/>
        <end position="58"/>
    </location>
</feature>
<dbReference type="AlphaFoldDB" id="A0A1G1Y4S3"/>
<evidence type="ECO:0000313" key="4">
    <source>
        <dbReference type="Proteomes" id="UP000178385"/>
    </source>
</evidence>
<dbReference type="Pfam" id="PF24709">
    <property type="entry name" value="DUF7670"/>
    <property type="match status" value="1"/>
</dbReference>
<protein>
    <recommendedName>
        <fullName evidence="2">DUF7670 domain-containing protein</fullName>
    </recommendedName>
</protein>
<dbReference type="EMBL" id="MHIG01000014">
    <property type="protein sequence ID" value="OGY47308.1"/>
    <property type="molecule type" value="Genomic_DNA"/>
</dbReference>
<evidence type="ECO:0000313" key="3">
    <source>
        <dbReference type="EMBL" id="OGY47308.1"/>
    </source>
</evidence>
<keyword evidence="1" id="KW-1133">Transmembrane helix</keyword>
<evidence type="ECO:0000259" key="2">
    <source>
        <dbReference type="Pfam" id="PF24709"/>
    </source>
</evidence>
<organism evidence="3 4">
    <name type="scientific">Candidatus Buchananbacteria bacterium RIFCSPHIGHO2_01_FULL_47_11b</name>
    <dbReference type="NCBI Taxonomy" id="1797537"/>
    <lineage>
        <taxon>Bacteria</taxon>
        <taxon>Candidatus Buchananiibacteriota</taxon>
    </lineage>
</organism>